<feature type="region of interest" description="Disordered" evidence="6">
    <location>
        <begin position="961"/>
        <end position="983"/>
    </location>
</feature>
<dbReference type="PANTHER" id="PTHR10783">
    <property type="entry name" value="XENOTROPIC AND POLYTROPIC RETROVIRUS RECEPTOR 1-RELATED"/>
    <property type="match status" value="1"/>
</dbReference>
<feature type="transmembrane region" description="Helical" evidence="7">
    <location>
        <begin position="458"/>
        <end position="477"/>
    </location>
</feature>
<comment type="caution">
    <text evidence="10">The sequence shown here is derived from an EMBL/GenBank/DDBJ whole genome shotgun (WGS) entry which is preliminary data.</text>
</comment>
<evidence type="ECO:0000256" key="2">
    <source>
        <dbReference type="ARBA" id="ARBA00009665"/>
    </source>
</evidence>
<evidence type="ECO:0000256" key="5">
    <source>
        <dbReference type="ARBA" id="ARBA00023136"/>
    </source>
</evidence>
<feature type="region of interest" description="Disordered" evidence="6">
    <location>
        <begin position="230"/>
        <end position="260"/>
    </location>
</feature>
<reference evidence="10" key="1">
    <citation type="submission" date="2020-05" db="EMBL/GenBank/DDBJ databases">
        <title>Mycena genomes resolve the evolution of fungal bioluminescence.</title>
        <authorList>
            <person name="Tsai I.J."/>
        </authorList>
    </citation>
    <scope>NUCLEOTIDE SEQUENCE</scope>
    <source>
        <strain evidence="10">CCC161011</strain>
    </source>
</reference>
<feature type="transmembrane region" description="Helical" evidence="7">
    <location>
        <begin position="1266"/>
        <end position="1286"/>
    </location>
</feature>
<dbReference type="Proteomes" id="UP000620124">
    <property type="component" value="Unassembled WGS sequence"/>
</dbReference>
<gene>
    <name evidence="10" type="ORF">MVEN_00761000</name>
</gene>
<name>A0A8H6YFN5_9AGAR</name>
<keyword evidence="4 7" id="KW-1133">Transmembrane helix</keyword>
<dbReference type="InterPro" id="IPR004342">
    <property type="entry name" value="EXS_C"/>
</dbReference>
<evidence type="ECO:0000313" key="11">
    <source>
        <dbReference type="Proteomes" id="UP000620124"/>
    </source>
</evidence>
<proteinExistence type="inferred from homology"/>
<comment type="subcellular location">
    <subcellularLocation>
        <location evidence="1">Membrane</location>
        <topology evidence="1">Multi-pass membrane protein</topology>
    </subcellularLocation>
</comment>
<evidence type="ECO:0000256" key="4">
    <source>
        <dbReference type="ARBA" id="ARBA00022989"/>
    </source>
</evidence>
<dbReference type="GO" id="GO:0000822">
    <property type="term" value="F:inositol hexakisphosphate binding"/>
    <property type="evidence" value="ECO:0007669"/>
    <property type="project" value="TreeGrafter"/>
</dbReference>
<dbReference type="GO" id="GO:0005794">
    <property type="term" value="C:Golgi apparatus"/>
    <property type="evidence" value="ECO:0007669"/>
    <property type="project" value="TreeGrafter"/>
</dbReference>
<feature type="domain" description="EXS" evidence="8">
    <location>
        <begin position="572"/>
        <end position="769"/>
    </location>
</feature>
<feature type="domain" description="SPX" evidence="9">
    <location>
        <begin position="646"/>
        <end position="1082"/>
    </location>
</feature>
<keyword evidence="5 7" id="KW-0472">Membrane</keyword>
<feature type="region of interest" description="Disordered" evidence="6">
    <location>
        <begin position="1"/>
        <end position="94"/>
    </location>
</feature>
<feature type="transmembrane region" description="Helical" evidence="7">
    <location>
        <begin position="609"/>
        <end position="628"/>
    </location>
</feature>
<feature type="transmembrane region" description="Helical" evidence="7">
    <location>
        <begin position="689"/>
        <end position="708"/>
    </location>
</feature>
<dbReference type="GO" id="GO:0016036">
    <property type="term" value="P:cellular response to phosphate starvation"/>
    <property type="evidence" value="ECO:0007669"/>
    <property type="project" value="TreeGrafter"/>
</dbReference>
<evidence type="ECO:0000256" key="3">
    <source>
        <dbReference type="ARBA" id="ARBA00022692"/>
    </source>
</evidence>
<feature type="compositionally biased region" description="Polar residues" evidence="6">
    <location>
        <begin position="970"/>
        <end position="980"/>
    </location>
</feature>
<dbReference type="PROSITE" id="PS51380">
    <property type="entry name" value="EXS"/>
    <property type="match status" value="2"/>
</dbReference>
<organism evidence="10 11">
    <name type="scientific">Mycena venus</name>
    <dbReference type="NCBI Taxonomy" id="2733690"/>
    <lineage>
        <taxon>Eukaryota</taxon>
        <taxon>Fungi</taxon>
        <taxon>Dikarya</taxon>
        <taxon>Basidiomycota</taxon>
        <taxon>Agaricomycotina</taxon>
        <taxon>Agaricomycetes</taxon>
        <taxon>Agaricomycetidae</taxon>
        <taxon>Agaricales</taxon>
        <taxon>Marasmiineae</taxon>
        <taxon>Mycenaceae</taxon>
        <taxon>Mycena</taxon>
    </lineage>
</organism>
<keyword evidence="3 7" id="KW-0812">Transmembrane</keyword>
<feature type="domain" description="EXS" evidence="8">
    <location>
        <begin position="1261"/>
        <end position="1422"/>
    </location>
</feature>
<dbReference type="GO" id="GO:0005886">
    <property type="term" value="C:plasma membrane"/>
    <property type="evidence" value="ECO:0007669"/>
    <property type="project" value="TreeGrafter"/>
</dbReference>
<feature type="transmembrane region" description="Helical" evidence="7">
    <location>
        <begin position="1173"/>
        <end position="1197"/>
    </location>
</feature>
<comment type="similarity">
    <text evidence="2">Belongs to the SYG1 (TC 2.A.94) family.</text>
</comment>
<evidence type="ECO:0000256" key="1">
    <source>
        <dbReference type="ARBA" id="ARBA00004141"/>
    </source>
</evidence>
<feature type="transmembrane region" description="Helical" evidence="7">
    <location>
        <begin position="659"/>
        <end position="677"/>
    </location>
</feature>
<evidence type="ECO:0000256" key="7">
    <source>
        <dbReference type="SAM" id="Phobius"/>
    </source>
</evidence>
<feature type="region of interest" description="Disordered" evidence="6">
    <location>
        <begin position="760"/>
        <end position="794"/>
    </location>
</feature>
<feature type="compositionally biased region" description="Polar residues" evidence="6">
    <location>
        <begin position="31"/>
        <end position="41"/>
    </location>
</feature>
<accession>A0A8H6YFN5</accession>
<feature type="transmembrane region" description="Helical" evidence="7">
    <location>
        <begin position="489"/>
        <end position="510"/>
    </location>
</feature>
<evidence type="ECO:0000256" key="6">
    <source>
        <dbReference type="SAM" id="MobiDB-lite"/>
    </source>
</evidence>
<evidence type="ECO:0000259" key="9">
    <source>
        <dbReference type="PROSITE" id="PS51382"/>
    </source>
</evidence>
<feature type="compositionally biased region" description="Polar residues" evidence="6">
    <location>
        <begin position="250"/>
        <end position="260"/>
    </location>
</feature>
<dbReference type="CDD" id="cd14475">
    <property type="entry name" value="SPX_SYG1_like"/>
    <property type="match status" value="2"/>
</dbReference>
<sequence length="1422" mass="161250">MVSQTNPEPVITSEASDAHSISAGSLHPTISAGSIKSSPNNHDSETIDPSAPILGRDTSTASQHPQRAPFHRARTLPASIDSIDSQQRPPDRGRALSFSRMFSSSNSVSTRRRFSKLVGPKLHPYSELKISELYPLLSPLELAFFTTLDAELEKIEDFYVAREKEMKIHTDLLELQLNELDEHRKLFNATYPSAMGPSTSNASPIFKLKAKLVKDEEAIAAKKDKGKATAKKAAGKFSETATPSSPPEGSVNSTSRSGTVQLNPDEFHNAKHQLKKAVLEHYRGLETLHNYRILNITGIRKALKKFQKVTKIAAQKAYMTEKVDKAAFASETKIRAMMDEMEEVYAARFAHGDRKRALTRLRSGPQHKSHHISTFWSGLFVGLAVPAFVAGLYQSFRPSVRDSIPGWDGLLFIYGVFFIPVVFSVLVGFNILVWANSRINYVFIFELDLRTRLDHREYFGIPTVLLAALCYSFWLSFAQIGAPSVSPTIWPLVWLGFAGIIMLDPFPILFKPSRVWLLKNVAKLLASGTRRVEFADFWMGDQFCSLVFTLSNLSLVVCLYIDGFNSNWQNCGSGSRFWPLSFTLTILPFLVRLIQSIKRYVDSGLDTHLINGGKYGAGIVSYLCYFIWRHRGGHGATFAVWVIFQVHNLLSLRFDLGKIFLWIGLYCAWTFNTHCYAKNWCIPITYTSLYYFAIVSNTLIRFIWVLYIPSQGPNMMLRTFIGGSFEMLRRVQWNFYRVENEHVGNVDQYRVTREVPLPYSLYEPRGGDADDDEDDGSPPRACDHNVTPPGPGGAVATNRYPKITLPQLVVRQPTNPSSLGVPSPIVETGTLNSGRAPKRTRPALVTRLSNTSHVRSSVPASPIVSPSSVAGRVVQGFVHLMGPSPLGRHPYSSLSLQDLIPLLSPHELAFFSALDIELQKVEDFYLTREKEMKTRTKSLEAQLRELNEHRKLFDVRVWQPTPQPRGHGSRFSTHSNSSGVDSPLRATHMENSAEIPEDTITADMPSGLKRDEDRIESGPMPDHLDPKAYLAARRKLKKAVLEHYRGLEMLHNYRILNIYGFRRVLNKFEKATKIPAQRAYMEAKVEKCSFFSDETLRAMMDEMQNTFAASFAQGDRNKAMTRLRAGPQYKSHHNSTFWSGLAIGSALAALGSGIAHSFEHTTREAIPGWDGLLFIYGVLAVPTVFALLVGLNLLVWARARINYVFIFELDLRTRLDHREYFQFTDFWMGDQFCSLVFTLSNIPLIGCVYSQGLNADWRKCGSVSKLWPLAFVLAVLPFLVRLIQSFRRYADSRLPTHLINAGKYGAGIVNYLCYFIWRHRGGHYDTSFAFWILSNSFYTTYALIWDFLMDWSILRLHSRHFLLRQELVYTNHIFMYYLAIATNTLIRFLWVFYIPVKGPDTMLRSFVVGLLEIVRRWQWNFL</sequence>
<feature type="region of interest" description="Disordered" evidence="6">
    <location>
        <begin position="814"/>
        <end position="837"/>
    </location>
</feature>
<protein>
    <submittedName>
        <fullName evidence="10">Signal transduction protein</fullName>
    </submittedName>
</protein>
<dbReference type="Pfam" id="PF03124">
    <property type="entry name" value="EXS"/>
    <property type="match status" value="2"/>
</dbReference>
<dbReference type="PANTHER" id="PTHR10783:SF103">
    <property type="entry name" value="SOLUTE CARRIER FAMILY 53 MEMBER 1"/>
    <property type="match status" value="1"/>
</dbReference>
<feature type="transmembrane region" description="Helical" evidence="7">
    <location>
        <begin position="372"/>
        <end position="393"/>
    </location>
</feature>
<dbReference type="OrthoDB" id="9970435at2759"/>
<evidence type="ECO:0000259" key="8">
    <source>
        <dbReference type="PROSITE" id="PS51380"/>
    </source>
</evidence>
<feature type="transmembrane region" description="Helical" evidence="7">
    <location>
        <begin position="1329"/>
        <end position="1354"/>
    </location>
</feature>
<keyword evidence="11" id="KW-1185">Reference proteome</keyword>
<dbReference type="InterPro" id="IPR004331">
    <property type="entry name" value="SPX_dom"/>
</dbReference>
<dbReference type="Pfam" id="PF03105">
    <property type="entry name" value="SPX"/>
    <property type="match status" value="2"/>
</dbReference>
<dbReference type="PROSITE" id="PS51382">
    <property type="entry name" value="SPX"/>
    <property type="match status" value="2"/>
</dbReference>
<feature type="transmembrane region" description="Helical" evidence="7">
    <location>
        <begin position="577"/>
        <end position="597"/>
    </location>
</feature>
<dbReference type="GO" id="GO:0006817">
    <property type="term" value="P:phosphate ion transport"/>
    <property type="evidence" value="ECO:0007669"/>
    <property type="project" value="TreeGrafter"/>
</dbReference>
<feature type="transmembrane region" description="Helical" evidence="7">
    <location>
        <begin position="1374"/>
        <end position="1396"/>
    </location>
</feature>
<feature type="transmembrane region" description="Helical" evidence="7">
    <location>
        <begin position="1137"/>
        <end position="1158"/>
    </location>
</feature>
<feature type="transmembrane region" description="Helical" evidence="7">
    <location>
        <begin position="413"/>
        <end position="437"/>
    </location>
</feature>
<feature type="domain" description="SPX" evidence="9">
    <location>
        <begin position="1"/>
        <end position="320"/>
    </location>
</feature>
<evidence type="ECO:0000313" key="10">
    <source>
        <dbReference type="EMBL" id="KAF7360315.1"/>
    </source>
</evidence>
<dbReference type="EMBL" id="JACAZI010000005">
    <property type="protein sequence ID" value="KAF7360315.1"/>
    <property type="molecule type" value="Genomic_DNA"/>
</dbReference>